<name>A0ABU1FLR6_9MICO</name>
<dbReference type="InterPro" id="IPR050962">
    <property type="entry name" value="Phosphate-bind_PstS"/>
</dbReference>
<dbReference type="RefSeq" id="WP_310520892.1">
    <property type="nucleotide sequence ID" value="NZ_BAABBS010000001.1"/>
</dbReference>
<dbReference type="PROSITE" id="PS51257">
    <property type="entry name" value="PROKAR_LIPOPROTEIN"/>
    <property type="match status" value="1"/>
</dbReference>
<dbReference type="PANTHER" id="PTHR42996:SF1">
    <property type="entry name" value="PHOSPHATE-BINDING PROTEIN PSTS"/>
    <property type="match status" value="1"/>
</dbReference>
<evidence type="ECO:0000313" key="8">
    <source>
        <dbReference type="Proteomes" id="UP001260072"/>
    </source>
</evidence>
<dbReference type="Gene3D" id="3.40.190.10">
    <property type="entry name" value="Periplasmic binding protein-like II"/>
    <property type="match status" value="2"/>
</dbReference>
<keyword evidence="2 4" id="KW-0813">Transport</keyword>
<dbReference type="SUPFAM" id="SSF53850">
    <property type="entry name" value="Periplasmic binding protein-like II"/>
    <property type="match status" value="1"/>
</dbReference>
<dbReference type="InterPro" id="IPR005673">
    <property type="entry name" value="ABC_phos-bd_PstS"/>
</dbReference>
<sequence length="361" mass="37506">MNRTRLLASAALAATSSLLLSSCAVNEMGLDDTGSNLDGYVIGAGSSAQGAAQQAWVAGFQTAHPHVTVDYDPSGSGAGRDTFMEGASDFAGSDRAYTLDELDEGRFGRCAPDSTVIQLPLYISPIAVVFRLDGIDTLDLDAATIAGIFAGDIVNWSDPAIAATNPDADLPDLPITAVHRSDDSGTTENFTEYLNAAAPDVWEWEADGVWPFAGGEAAQGNSGVVDTVGKGVGTIGYADASRAGDLGTVAVQVGEEFVPFSPEAAAAIVDASPLEEGRAEGDLTIAIDRTTQQAGVYPIVLVSYLIACEEYVSPENVEVVREYLAYIASEEGQQAAAEDAGSAPISDALRDRAMQAIESIR</sequence>
<feature type="chain" id="PRO_5047139646" description="Phosphate-binding protein" evidence="5">
    <location>
        <begin position="22"/>
        <end position="361"/>
    </location>
</feature>
<keyword evidence="5" id="KW-0732">Signal</keyword>
<comment type="caution">
    <text evidence="7">The sequence shown here is derived from an EMBL/GenBank/DDBJ whole genome shotgun (WGS) entry which is preliminary data.</text>
</comment>
<dbReference type="EMBL" id="JAVKGS010000003">
    <property type="protein sequence ID" value="MDR5692421.1"/>
    <property type="molecule type" value="Genomic_DNA"/>
</dbReference>
<evidence type="ECO:0000256" key="5">
    <source>
        <dbReference type="SAM" id="SignalP"/>
    </source>
</evidence>
<reference evidence="8" key="1">
    <citation type="submission" date="2023-07" db="EMBL/GenBank/DDBJ databases">
        <title>Description of three actinobacteria isolated from air of manufacturing shop in a pharmaceutical factory.</title>
        <authorList>
            <person name="Zhang D.-F."/>
        </authorList>
    </citation>
    <scope>NUCLEOTIDE SEQUENCE [LARGE SCALE GENOMIC DNA]</scope>
    <source>
        <strain evidence="8">CCTCC AB 2011122</strain>
    </source>
</reference>
<dbReference type="Proteomes" id="UP001260072">
    <property type="component" value="Unassembled WGS sequence"/>
</dbReference>
<evidence type="ECO:0000256" key="1">
    <source>
        <dbReference type="ARBA" id="ARBA00008725"/>
    </source>
</evidence>
<evidence type="ECO:0000256" key="2">
    <source>
        <dbReference type="ARBA" id="ARBA00022448"/>
    </source>
</evidence>
<evidence type="ECO:0000313" key="7">
    <source>
        <dbReference type="EMBL" id="MDR5692421.1"/>
    </source>
</evidence>
<feature type="domain" description="PBP" evidence="6">
    <location>
        <begin position="35"/>
        <end position="331"/>
    </location>
</feature>
<keyword evidence="3 4" id="KW-0592">Phosphate transport</keyword>
<protein>
    <recommendedName>
        <fullName evidence="4">Phosphate-binding protein</fullName>
    </recommendedName>
</protein>
<evidence type="ECO:0000256" key="4">
    <source>
        <dbReference type="PIRNR" id="PIRNR002756"/>
    </source>
</evidence>
<evidence type="ECO:0000256" key="3">
    <source>
        <dbReference type="ARBA" id="ARBA00022592"/>
    </source>
</evidence>
<keyword evidence="8" id="KW-1185">Reference proteome</keyword>
<gene>
    <name evidence="7" type="ORF">RH861_10160</name>
</gene>
<comment type="similarity">
    <text evidence="1 4">Belongs to the PstS family.</text>
</comment>
<evidence type="ECO:0000259" key="6">
    <source>
        <dbReference type="Pfam" id="PF12849"/>
    </source>
</evidence>
<accession>A0ABU1FLR6</accession>
<dbReference type="CDD" id="cd13565">
    <property type="entry name" value="PBP2_PstS"/>
    <property type="match status" value="1"/>
</dbReference>
<proteinExistence type="inferred from homology"/>
<dbReference type="InterPro" id="IPR024370">
    <property type="entry name" value="PBP_domain"/>
</dbReference>
<dbReference type="PANTHER" id="PTHR42996">
    <property type="entry name" value="PHOSPHATE-BINDING PROTEIN PSTS"/>
    <property type="match status" value="1"/>
</dbReference>
<dbReference type="PIRSF" id="PIRSF002756">
    <property type="entry name" value="PstS"/>
    <property type="match status" value="1"/>
</dbReference>
<organism evidence="7 8">
    <name type="scientific">Agromyces indicus</name>
    <dbReference type="NCBI Taxonomy" id="758919"/>
    <lineage>
        <taxon>Bacteria</taxon>
        <taxon>Bacillati</taxon>
        <taxon>Actinomycetota</taxon>
        <taxon>Actinomycetes</taxon>
        <taxon>Micrococcales</taxon>
        <taxon>Microbacteriaceae</taxon>
        <taxon>Agromyces</taxon>
    </lineage>
</organism>
<feature type="signal peptide" evidence="5">
    <location>
        <begin position="1"/>
        <end position="21"/>
    </location>
</feature>
<dbReference type="Pfam" id="PF12849">
    <property type="entry name" value="PBP_like_2"/>
    <property type="match status" value="1"/>
</dbReference>